<dbReference type="Pfam" id="PF11706">
    <property type="entry name" value="zf-CGNR"/>
    <property type="match status" value="1"/>
</dbReference>
<sequence>MAEPLPIEFANTLFAVRGRPQDGLTTTAELADWLTRNGLTGVGPGHGPGVGAGAGARPGSRASTSTSTDDPAIGAPAIGSRRSSLERRSSAPEGEPATDEPAIEVTANDLLRARELRDAVRAIAHAVAQGVDPLHVDVNTVNTIARSTPRWRELHWSPQPHATVHTDATPVATALSTVADEAIALFTGAARDDLRACPGPGCVLHFVRDSPRREWCSPGCGNRARAARHYARSRDRDHL</sequence>
<feature type="compositionally biased region" description="Gly residues" evidence="1">
    <location>
        <begin position="40"/>
        <end position="56"/>
    </location>
</feature>
<dbReference type="PANTHER" id="PTHR35525">
    <property type="entry name" value="BLL6575 PROTEIN"/>
    <property type="match status" value="1"/>
</dbReference>
<evidence type="ECO:0000259" key="2">
    <source>
        <dbReference type="Pfam" id="PF11706"/>
    </source>
</evidence>
<evidence type="ECO:0000313" key="3">
    <source>
        <dbReference type="EMBL" id="GID60943.1"/>
    </source>
</evidence>
<dbReference type="Pfam" id="PF07336">
    <property type="entry name" value="ABATE"/>
    <property type="match status" value="2"/>
</dbReference>
<feature type="region of interest" description="Disordered" evidence="1">
    <location>
        <begin position="39"/>
        <end position="104"/>
    </location>
</feature>
<name>A0ABQ3XR02_9ACTN</name>
<dbReference type="RefSeq" id="WP_373872694.1">
    <property type="nucleotide sequence ID" value="NZ_BAAAQE010000109.1"/>
</dbReference>
<dbReference type="SUPFAM" id="SSF160904">
    <property type="entry name" value="Jann2411-like"/>
    <property type="match status" value="1"/>
</dbReference>
<dbReference type="Proteomes" id="UP000612282">
    <property type="component" value="Unassembled WGS sequence"/>
</dbReference>
<organism evidence="3 4">
    <name type="scientific">Actinoplanes couchii</name>
    <dbReference type="NCBI Taxonomy" id="403638"/>
    <lineage>
        <taxon>Bacteria</taxon>
        <taxon>Bacillati</taxon>
        <taxon>Actinomycetota</taxon>
        <taxon>Actinomycetes</taxon>
        <taxon>Micromonosporales</taxon>
        <taxon>Micromonosporaceae</taxon>
        <taxon>Actinoplanes</taxon>
    </lineage>
</organism>
<keyword evidence="4" id="KW-1185">Reference proteome</keyword>
<evidence type="ECO:0000313" key="4">
    <source>
        <dbReference type="Proteomes" id="UP000612282"/>
    </source>
</evidence>
<proteinExistence type="predicted"/>
<feature type="domain" description="Zinc finger CGNR" evidence="2">
    <location>
        <begin position="194"/>
        <end position="232"/>
    </location>
</feature>
<protein>
    <recommendedName>
        <fullName evidence="2">Zinc finger CGNR domain-containing protein</fullName>
    </recommendedName>
</protein>
<dbReference type="InterPro" id="IPR010852">
    <property type="entry name" value="ABATE"/>
</dbReference>
<gene>
    <name evidence="3" type="ORF">Aco03nite_093470</name>
</gene>
<dbReference type="Gene3D" id="1.10.3300.10">
    <property type="entry name" value="Jann2411-like domain"/>
    <property type="match status" value="1"/>
</dbReference>
<evidence type="ECO:0000256" key="1">
    <source>
        <dbReference type="SAM" id="MobiDB-lite"/>
    </source>
</evidence>
<dbReference type="EMBL" id="BOMG01000116">
    <property type="protein sequence ID" value="GID60943.1"/>
    <property type="molecule type" value="Genomic_DNA"/>
</dbReference>
<dbReference type="InterPro" id="IPR023286">
    <property type="entry name" value="ABATE_dom_sf"/>
</dbReference>
<comment type="caution">
    <text evidence="3">The sequence shown here is derived from an EMBL/GenBank/DDBJ whole genome shotgun (WGS) entry which is preliminary data.</text>
</comment>
<accession>A0ABQ3XR02</accession>
<dbReference type="InterPro" id="IPR021005">
    <property type="entry name" value="Znf_CGNR"/>
</dbReference>
<dbReference type="PANTHER" id="PTHR35525:SF3">
    <property type="entry name" value="BLL6575 PROTEIN"/>
    <property type="match status" value="1"/>
</dbReference>
<reference evidence="3 4" key="1">
    <citation type="submission" date="2021-01" db="EMBL/GenBank/DDBJ databases">
        <title>Whole genome shotgun sequence of Actinoplanes couchii NBRC 106145.</title>
        <authorList>
            <person name="Komaki H."/>
            <person name="Tamura T."/>
        </authorList>
    </citation>
    <scope>NUCLEOTIDE SEQUENCE [LARGE SCALE GENOMIC DNA]</scope>
    <source>
        <strain evidence="3 4">NBRC 106145</strain>
    </source>
</reference>